<accession>A0A380WL18</accession>
<feature type="domain" description="CSD" evidence="2">
    <location>
        <begin position="14"/>
        <end position="80"/>
    </location>
</feature>
<dbReference type="CDD" id="cd04458">
    <property type="entry name" value="CSP_CDS"/>
    <property type="match status" value="1"/>
</dbReference>
<protein>
    <submittedName>
        <fullName evidence="3">Cold shock protein CspC</fullName>
    </submittedName>
</protein>
<dbReference type="PROSITE" id="PS00352">
    <property type="entry name" value="CSD_1"/>
    <property type="match status" value="1"/>
</dbReference>
<reference evidence="3 4" key="1">
    <citation type="submission" date="2018-06" db="EMBL/GenBank/DDBJ databases">
        <authorList>
            <consortium name="Pathogen Informatics"/>
            <person name="Doyle S."/>
        </authorList>
    </citation>
    <scope>NUCLEOTIDE SEQUENCE [LARGE SCALE GENOMIC DNA]</scope>
    <source>
        <strain evidence="3 4">NCTC10684</strain>
    </source>
</reference>
<dbReference type="SMART" id="SM00357">
    <property type="entry name" value="CSP"/>
    <property type="match status" value="1"/>
</dbReference>
<dbReference type="PANTHER" id="PTHR46565">
    <property type="entry name" value="COLD SHOCK DOMAIN PROTEIN 2"/>
    <property type="match status" value="1"/>
</dbReference>
<dbReference type="SUPFAM" id="SSF50249">
    <property type="entry name" value="Nucleic acid-binding proteins"/>
    <property type="match status" value="1"/>
</dbReference>
<dbReference type="GO" id="GO:0003676">
    <property type="term" value="F:nucleic acid binding"/>
    <property type="evidence" value="ECO:0007669"/>
    <property type="project" value="InterPro"/>
</dbReference>
<dbReference type="Gene3D" id="2.40.50.140">
    <property type="entry name" value="Nucleic acid-binding proteins"/>
    <property type="match status" value="1"/>
</dbReference>
<comment type="subcellular location">
    <subcellularLocation>
        <location evidence="1">Cytoplasm</location>
    </subcellularLocation>
</comment>
<gene>
    <name evidence="3" type="primary">cspC</name>
    <name evidence="3" type="ORF">NCTC10684_02075</name>
</gene>
<evidence type="ECO:0000313" key="4">
    <source>
        <dbReference type="Proteomes" id="UP000254701"/>
    </source>
</evidence>
<dbReference type="InterPro" id="IPR019844">
    <property type="entry name" value="CSD_CS"/>
</dbReference>
<dbReference type="AlphaFoldDB" id="A0A380WL18"/>
<organism evidence="3 4">
    <name type="scientific">Aminobacter aminovorans</name>
    <name type="common">Chelatobacter heintzii</name>
    <dbReference type="NCBI Taxonomy" id="83263"/>
    <lineage>
        <taxon>Bacteria</taxon>
        <taxon>Pseudomonadati</taxon>
        <taxon>Pseudomonadota</taxon>
        <taxon>Alphaproteobacteria</taxon>
        <taxon>Hyphomicrobiales</taxon>
        <taxon>Phyllobacteriaceae</taxon>
        <taxon>Aminobacter</taxon>
    </lineage>
</organism>
<proteinExistence type="predicted"/>
<dbReference type="InterPro" id="IPR002059">
    <property type="entry name" value="CSP_DNA-bd"/>
</dbReference>
<evidence type="ECO:0000256" key="1">
    <source>
        <dbReference type="RuleBase" id="RU000408"/>
    </source>
</evidence>
<dbReference type="InterPro" id="IPR012340">
    <property type="entry name" value="NA-bd_OB-fold"/>
</dbReference>
<evidence type="ECO:0000259" key="2">
    <source>
        <dbReference type="PROSITE" id="PS51857"/>
    </source>
</evidence>
<dbReference type="Proteomes" id="UP000254701">
    <property type="component" value="Unassembled WGS sequence"/>
</dbReference>
<evidence type="ECO:0000313" key="3">
    <source>
        <dbReference type="EMBL" id="SUU88844.1"/>
    </source>
</evidence>
<name>A0A380WL18_AMIAI</name>
<dbReference type="GO" id="GO:0005829">
    <property type="term" value="C:cytosol"/>
    <property type="evidence" value="ECO:0007669"/>
    <property type="project" value="UniProtKB-ARBA"/>
</dbReference>
<dbReference type="Pfam" id="PF00313">
    <property type="entry name" value="CSD"/>
    <property type="match status" value="1"/>
</dbReference>
<dbReference type="EMBL" id="UFSM01000001">
    <property type="protein sequence ID" value="SUU88844.1"/>
    <property type="molecule type" value="Genomic_DNA"/>
</dbReference>
<dbReference type="PRINTS" id="PR00050">
    <property type="entry name" value="COLDSHOCK"/>
</dbReference>
<dbReference type="InterPro" id="IPR011129">
    <property type="entry name" value="CSD"/>
</dbReference>
<sequence length="81" mass="8895">MPRDGFYHSKVTHMNSGTVKFYNGQKGFGFIEQAGGGKDVFVHVSALERAGFSGLAEGQKLNFELERDSKGRESATNLQLL</sequence>
<dbReference type="PROSITE" id="PS51857">
    <property type="entry name" value="CSD_2"/>
    <property type="match status" value="1"/>
</dbReference>
<dbReference type="PANTHER" id="PTHR46565:SF20">
    <property type="entry name" value="COLD SHOCK DOMAIN-CONTAINING PROTEIN 4"/>
    <property type="match status" value="1"/>
</dbReference>